<dbReference type="EMBL" id="MSFI01000003">
    <property type="protein sequence ID" value="OMP68335.1"/>
    <property type="molecule type" value="Genomic_DNA"/>
</dbReference>
<dbReference type="PANTHER" id="PTHR31632">
    <property type="entry name" value="IRON TRANSPORTER FTH1"/>
    <property type="match status" value="1"/>
</dbReference>
<feature type="transmembrane region" description="Helical" evidence="6">
    <location>
        <begin position="107"/>
        <end position="128"/>
    </location>
</feature>
<evidence type="ECO:0000256" key="3">
    <source>
        <dbReference type="ARBA" id="ARBA00022692"/>
    </source>
</evidence>
<comment type="similarity">
    <text evidence="2">Belongs to the oxidase-dependent Fe transporter (OFeT) (TC 9.A.10.1) family.</text>
</comment>
<gene>
    <name evidence="7" type="ORF">BTO28_02385</name>
</gene>
<dbReference type="OrthoDB" id="8215804at2"/>
<keyword evidence="3 6" id="KW-0812">Transmembrane</keyword>
<dbReference type="Proteomes" id="UP000188613">
    <property type="component" value="Unassembled WGS sequence"/>
</dbReference>
<proteinExistence type="inferred from homology"/>
<evidence type="ECO:0000256" key="4">
    <source>
        <dbReference type="ARBA" id="ARBA00022989"/>
    </source>
</evidence>
<keyword evidence="4 6" id="KW-1133">Transmembrane helix</keyword>
<sequence>MLSAGLSSFHAGISVHLIIDDYAGSSVETLFAGISYFLAFGMLAYMAVWINKNPTLQEELHLKVNSAIEKESRFAITGFVFLAVFREDLEMVVFLLPFTFITNPVLLALQGVLGVILGVVFGCLIYVCGKNELKTLL</sequence>
<organism evidence="7 8">
    <name type="scientific">Domibacillus epiphyticus</name>
    <dbReference type="NCBI Taxonomy" id="1714355"/>
    <lineage>
        <taxon>Bacteria</taxon>
        <taxon>Bacillati</taxon>
        <taxon>Bacillota</taxon>
        <taxon>Bacilli</taxon>
        <taxon>Bacillales</taxon>
        <taxon>Bacillaceae</taxon>
        <taxon>Domibacillus</taxon>
    </lineage>
</organism>
<evidence type="ECO:0000313" key="7">
    <source>
        <dbReference type="EMBL" id="OMP68335.1"/>
    </source>
</evidence>
<dbReference type="Pfam" id="PF03239">
    <property type="entry name" value="FTR1"/>
    <property type="match status" value="1"/>
</dbReference>
<accession>A0A1V2ABG0</accession>
<dbReference type="AlphaFoldDB" id="A0A1V2ABG0"/>
<dbReference type="PANTHER" id="PTHR31632:SF2">
    <property type="entry name" value="PLASMA MEMBRANE IRON PERMEASE"/>
    <property type="match status" value="1"/>
</dbReference>
<dbReference type="InterPro" id="IPR004923">
    <property type="entry name" value="FTR1/Fip1/EfeU"/>
</dbReference>
<reference evidence="7 8" key="1">
    <citation type="submission" date="2016-12" db="EMBL/GenBank/DDBJ databases">
        <title>Domibacillus sp. SAB 38T whole genome sequencing.</title>
        <authorList>
            <person name="Verma A."/>
            <person name="Ojha A.K."/>
            <person name="Krishnamurthi S."/>
        </authorList>
    </citation>
    <scope>NUCLEOTIDE SEQUENCE [LARGE SCALE GENOMIC DNA]</scope>
    <source>
        <strain evidence="7 8">SAB 38</strain>
    </source>
</reference>
<evidence type="ECO:0000256" key="2">
    <source>
        <dbReference type="ARBA" id="ARBA00008333"/>
    </source>
</evidence>
<feature type="transmembrane region" description="Helical" evidence="6">
    <location>
        <begin position="30"/>
        <end position="51"/>
    </location>
</feature>
<evidence type="ECO:0000313" key="8">
    <source>
        <dbReference type="Proteomes" id="UP000188613"/>
    </source>
</evidence>
<comment type="caution">
    <text evidence="7">The sequence shown here is derived from an EMBL/GenBank/DDBJ whole genome shotgun (WGS) entry which is preliminary data.</text>
</comment>
<dbReference type="GO" id="GO:0033573">
    <property type="term" value="C:high-affinity iron permease complex"/>
    <property type="evidence" value="ECO:0007669"/>
    <property type="project" value="InterPro"/>
</dbReference>
<dbReference type="GO" id="GO:0015093">
    <property type="term" value="F:ferrous iron transmembrane transporter activity"/>
    <property type="evidence" value="ECO:0007669"/>
    <property type="project" value="TreeGrafter"/>
</dbReference>
<evidence type="ECO:0000256" key="5">
    <source>
        <dbReference type="ARBA" id="ARBA00023136"/>
    </source>
</evidence>
<keyword evidence="5 6" id="KW-0472">Membrane</keyword>
<evidence type="ECO:0000256" key="6">
    <source>
        <dbReference type="SAM" id="Phobius"/>
    </source>
</evidence>
<dbReference type="STRING" id="1714355.BTO28_02385"/>
<keyword evidence="8" id="KW-1185">Reference proteome</keyword>
<protein>
    <submittedName>
        <fullName evidence="7">Uncharacterized protein</fullName>
    </submittedName>
</protein>
<name>A0A1V2ABG0_9BACI</name>
<evidence type="ECO:0000256" key="1">
    <source>
        <dbReference type="ARBA" id="ARBA00004141"/>
    </source>
</evidence>
<feature type="transmembrane region" description="Helical" evidence="6">
    <location>
        <begin position="72"/>
        <end position="101"/>
    </location>
</feature>
<comment type="subcellular location">
    <subcellularLocation>
        <location evidence="1">Membrane</location>
        <topology evidence="1">Multi-pass membrane protein</topology>
    </subcellularLocation>
</comment>